<dbReference type="EMBL" id="KI546083">
    <property type="protein sequence ID" value="EST46175.1"/>
    <property type="molecule type" value="Genomic_DNA"/>
</dbReference>
<sequence>MQENFLTELHSKLSIIPADESISTLLHDVGTNFELNSDNQQHQLDEILKVTKQDIILEEVPRVFASSQQYIVITTQQGKVLIYVKKNLSQPEFTINIQKKIQQVIIFDQNSTIIIFTADQIIVYTLQKTLTGKVFKEKYELFKSIYLASSLPIFISGHEVIDRDGELSFLAADQSTLYLVSLQQKIQTVYLASLNSQIQAIKQFKLINIQLDGLKPFYTSDNQPYSMLVVVSLLEELLVLCLDSTYKPYKIFQKQMNSNIISHSSLIQKDGQILLLVQTDFQLILFKVSAKSGMQPDDIQFTEINTLKLQEEELLFYFKFISPNLVLALGYSTYLILDILQNQIIDKENYSQKLCVYKYNQALSFFPTNNFELISYNQISQKASILQYQLLNTQQKVQKQIENMQFLSAANLLIHKISRQNIVQYTTTDLTLQNEKIILLSGKVGNKIYSTSYINLAQQIIDAVLIKGNYLNQIQLIQNLNLEQHPICVQFINTNILAIVILCSLFNLNNQYFKQQTNLNIQQKFLNKIYSQQMSILLYKYQIPLDFNTYLVFQSYLDSDFDQIQIFNAMNQKDYQKYLSVIIKKKYFKILPITLLFLFLNNECPEFFYDNEFNIFKLLQQSIINYSQLEGYLEAIIQFFQIILGGQINSKYISREYKENTILSVSDNNIVNSICSQLITRIKDYFILSQPQFDIKGIQLSVFQLFFYYNENMAKDFYLQLIYAPQIPNGLQNNLSISLIEFAKSTVLDKQQLSFNVNQLQVICILILEIYQNFNLDVTYFDPTDWFHIFSSLLKVKTGKKQIIKQKVKSYENISQYLQYIPILCQTDSQIQVLLQHILPTEDQLYLNIVISIFHILKIINIETDYLQEVIQTYTDTNKNDIQFNTLSKIFLLVQNDIELNNSKNIEYFIQLDISKIAKTQICTIYLENLCSICDDSLQYKILSQLFSISIQTLHEYISPAEFLQFLVYAFAQNPLQGYNLLQQNSHLIQAQIQYLFIFIINYDLTIAADLVQNKNSFQQLQNYVKQKLSKNLKHDINISQLIFINSQDPLSVSEQAHLSKSMYGVQIFQFIINTQTPAQIKQLILGEQNISQTLLNKDQIIPLVKQIQDIELKLPLLKIYKFNKELNDILLQQLQQIIQSQQYDKIYKQMNIINDYLHINKDFQICGDILQLIYKIDDKDIKTKVYELLVDTFVKVTDPQTTLKLYLELFRNEDYGDTQKIIENILLKIELQLSYKQAMVAVIQQDLIEHQYQQQNEKKKGMIVSNLCKCGQSSFDILPKTHLVTVQLYDGSKVEINTKENTNLTFCFPCGHSYHQQCLEETQTSLHNRQNIIDQTLENNQQDQIHIAERMQQCPRCSQ</sequence>
<evidence type="ECO:0000313" key="2">
    <source>
        <dbReference type="EMBL" id="KAH0573504.1"/>
    </source>
</evidence>
<name>V6LNK4_9EUKA</name>
<proteinExistence type="predicted"/>
<dbReference type="VEuPathDB" id="GiardiaDB:SS50377_23438"/>
<dbReference type="Proteomes" id="UP000018208">
    <property type="component" value="Unassembled WGS sequence"/>
</dbReference>
<evidence type="ECO:0000313" key="1">
    <source>
        <dbReference type="EMBL" id="EST46175.1"/>
    </source>
</evidence>
<accession>V6LNK4</accession>
<organism evidence="1">
    <name type="scientific">Spironucleus salmonicida</name>
    <dbReference type="NCBI Taxonomy" id="348837"/>
    <lineage>
        <taxon>Eukaryota</taxon>
        <taxon>Metamonada</taxon>
        <taxon>Diplomonadida</taxon>
        <taxon>Hexamitidae</taxon>
        <taxon>Hexamitinae</taxon>
        <taxon>Spironucleus</taxon>
    </lineage>
</organism>
<reference evidence="2" key="2">
    <citation type="submission" date="2020-12" db="EMBL/GenBank/DDBJ databases">
        <title>New Spironucleus salmonicida genome in near-complete chromosomes.</title>
        <authorList>
            <person name="Xu F."/>
            <person name="Kurt Z."/>
            <person name="Jimenez-Gonzalez A."/>
            <person name="Astvaldsson A."/>
            <person name="Andersson J.O."/>
            <person name="Svard S.G."/>
        </authorList>
    </citation>
    <scope>NUCLEOTIDE SEQUENCE</scope>
    <source>
        <strain evidence="2">ATCC 50377</strain>
    </source>
</reference>
<dbReference type="EMBL" id="AUWU02000004">
    <property type="protein sequence ID" value="KAH0573504.1"/>
    <property type="molecule type" value="Genomic_DNA"/>
</dbReference>
<protein>
    <submittedName>
        <fullName evidence="1">Uncharacterized protein</fullName>
    </submittedName>
</protein>
<reference evidence="1 2" key="1">
    <citation type="journal article" date="2014" name="PLoS Genet.">
        <title>The Genome of Spironucleus salmonicida Highlights a Fish Pathogen Adapted to Fluctuating Environments.</title>
        <authorList>
            <person name="Xu F."/>
            <person name="Jerlstrom-Hultqvist J."/>
            <person name="Einarsson E."/>
            <person name="Astvaldsson A."/>
            <person name="Svard S.G."/>
            <person name="Andersson J.O."/>
        </authorList>
    </citation>
    <scope>NUCLEOTIDE SEQUENCE</scope>
    <source>
        <strain evidence="2">ATCC 50377</strain>
    </source>
</reference>
<gene>
    <name evidence="1" type="ORF">SS50377_13769</name>
    <name evidence="2" type="ORF">SS50377_23438</name>
</gene>
<keyword evidence="3" id="KW-1185">Reference proteome</keyword>
<evidence type="ECO:0000313" key="3">
    <source>
        <dbReference type="Proteomes" id="UP000018208"/>
    </source>
</evidence>